<organism evidence="1 2">
    <name type="scientific">Endocarpon pusillum</name>
    <dbReference type="NCBI Taxonomy" id="364733"/>
    <lineage>
        <taxon>Eukaryota</taxon>
        <taxon>Fungi</taxon>
        <taxon>Dikarya</taxon>
        <taxon>Ascomycota</taxon>
        <taxon>Pezizomycotina</taxon>
        <taxon>Eurotiomycetes</taxon>
        <taxon>Chaetothyriomycetidae</taxon>
        <taxon>Verrucariales</taxon>
        <taxon>Verrucariaceae</taxon>
        <taxon>Endocarpon</taxon>
    </lineage>
</organism>
<name>A0A8H7E2Y8_9EURO</name>
<dbReference type="Proteomes" id="UP000606974">
    <property type="component" value="Unassembled WGS sequence"/>
</dbReference>
<evidence type="ECO:0000313" key="2">
    <source>
        <dbReference type="Proteomes" id="UP000606974"/>
    </source>
</evidence>
<sequence length="95" mass="10516">MSESLTGRFLCTPPATAFLHPWSILIPHDVPKTYDATKPLKPDSWTKNHITTLADAEDSIKLPTAGSKGMWNWLQLYLTTTTTQTDDKGAAVETQ</sequence>
<reference evidence="1" key="1">
    <citation type="submission" date="2020-02" db="EMBL/GenBank/DDBJ databases">
        <authorList>
            <person name="Palmer J.M."/>
        </authorList>
    </citation>
    <scope>NUCLEOTIDE SEQUENCE</scope>
    <source>
        <strain evidence="1">EPUS1.4</strain>
        <tissue evidence="1">Thallus</tissue>
    </source>
</reference>
<comment type="caution">
    <text evidence="1">The sequence shown here is derived from an EMBL/GenBank/DDBJ whole genome shotgun (WGS) entry which is preliminary data.</text>
</comment>
<dbReference type="EMBL" id="JAACFV010000052">
    <property type="protein sequence ID" value="KAF7508599.1"/>
    <property type="molecule type" value="Genomic_DNA"/>
</dbReference>
<dbReference type="AlphaFoldDB" id="A0A8H7E2Y8"/>
<protein>
    <submittedName>
        <fullName evidence="1">Uncharacterized protein</fullName>
    </submittedName>
</protein>
<accession>A0A8H7E2Y8</accession>
<evidence type="ECO:0000313" key="1">
    <source>
        <dbReference type="EMBL" id="KAF7508599.1"/>
    </source>
</evidence>
<gene>
    <name evidence="1" type="ORF">GJ744_009148</name>
</gene>
<proteinExistence type="predicted"/>
<keyword evidence="2" id="KW-1185">Reference proteome</keyword>